<evidence type="ECO:0000313" key="4">
    <source>
        <dbReference type="Proteomes" id="UP000828390"/>
    </source>
</evidence>
<evidence type="ECO:0000256" key="2">
    <source>
        <dbReference type="SAM" id="MobiDB-lite"/>
    </source>
</evidence>
<evidence type="ECO:0000313" key="3">
    <source>
        <dbReference type="EMBL" id="KAH3845178.1"/>
    </source>
</evidence>
<feature type="compositionally biased region" description="Low complexity" evidence="2">
    <location>
        <begin position="1"/>
        <end position="14"/>
    </location>
</feature>
<feature type="region of interest" description="Disordered" evidence="2">
    <location>
        <begin position="1"/>
        <end position="57"/>
    </location>
</feature>
<organism evidence="3 4">
    <name type="scientific">Dreissena polymorpha</name>
    <name type="common">Zebra mussel</name>
    <name type="synonym">Mytilus polymorpha</name>
    <dbReference type="NCBI Taxonomy" id="45954"/>
    <lineage>
        <taxon>Eukaryota</taxon>
        <taxon>Metazoa</taxon>
        <taxon>Spiralia</taxon>
        <taxon>Lophotrochozoa</taxon>
        <taxon>Mollusca</taxon>
        <taxon>Bivalvia</taxon>
        <taxon>Autobranchia</taxon>
        <taxon>Heteroconchia</taxon>
        <taxon>Euheterodonta</taxon>
        <taxon>Imparidentia</taxon>
        <taxon>Neoheterodontei</taxon>
        <taxon>Myida</taxon>
        <taxon>Dreissenoidea</taxon>
        <taxon>Dreissenidae</taxon>
        <taxon>Dreissena</taxon>
    </lineage>
</organism>
<dbReference type="SUPFAM" id="SSF57997">
    <property type="entry name" value="Tropomyosin"/>
    <property type="match status" value="1"/>
</dbReference>
<proteinExistence type="predicted"/>
<dbReference type="Proteomes" id="UP000828390">
    <property type="component" value="Unassembled WGS sequence"/>
</dbReference>
<protein>
    <submittedName>
        <fullName evidence="3">Uncharacterized protein</fullName>
    </submittedName>
</protein>
<name>A0A9D4KT63_DREPO</name>
<reference evidence="3" key="2">
    <citation type="submission" date="2020-11" db="EMBL/GenBank/DDBJ databases">
        <authorList>
            <person name="McCartney M.A."/>
            <person name="Auch B."/>
            <person name="Kono T."/>
            <person name="Mallez S."/>
            <person name="Becker A."/>
            <person name="Gohl D.M."/>
            <person name="Silverstein K.A.T."/>
            <person name="Koren S."/>
            <person name="Bechman K.B."/>
            <person name="Herman A."/>
            <person name="Abrahante J.E."/>
            <person name="Garbe J."/>
        </authorList>
    </citation>
    <scope>NUCLEOTIDE SEQUENCE</scope>
    <source>
        <strain evidence="3">Duluth1</strain>
        <tissue evidence="3">Whole animal</tissue>
    </source>
</reference>
<keyword evidence="1" id="KW-0175">Coiled coil</keyword>
<keyword evidence="4" id="KW-1185">Reference proteome</keyword>
<gene>
    <name evidence="3" type="ORF">DPMN_087453</name>
</gene>
<reference evidence="3" key="1">
    <citation type="journal article" date="2019" name="bioRxiv">
        <title>The Genome of the Zebra Mussel, Dreissena polymorpha: A Resource for Invasive Species Research.</title>
        <authorList>
            <person name="McCartney M.A."/>
            <person name="Auch B."/>
            <person name="Kono T."/>
            <person name="Mallez S."/>
            <person name="Zhang Y."/>
            <person name="Obille A."/>
            <person name="Becker A."/>
            <person name="Abrahante J.E."/>
            <person name="Garbe J."/>
            <person name="Badalamenti J.P."/>
            <person name="Herman A."/>
            <person name="Mangelson H."/>
            <person name="Liachko I."/>
            <person name="Sullivan S."/>
            <person name="Sone E.D."/>
            <person name="Koren S."/>
            <person name="Silverstein K.A.T."/>
            <person name="Beckman K.B."/>
            <person name="Gohl D.M."/>
        </authorList>
    </citation>
    <scope>NUCLEOTIDE SEQUENCE</scope>
    <source>
        <strain evidence="3">Duluth1</strain>
        <tissue evidence="3">Whole animal</tissue>
    </source>
</reference>
<evidence type="ECO:0000256" key="1">
    <source>
        <dbReference type="SAM" id="Coils"/>
    </source>
</evidence>
<dbReference type="EMBL" id="JAIWYP010000003">
    <property type="protein sequence ID" value="KAH3845178.1"/>
    <property type="molecule type" value="Genomic_DNA"/>
</dbReference>
<feature type="compositionally biased region" description="Low complexity" evidence="2">
    <location>
        <begin position="45"/>
        <end position="54"/>
    </location>
</feature>
<comment type="caution">
    <text evidence="3">The sequence shown here is derived from an EMBL/GenBank/DDBJ whole genome shotgun (WGS) entry which is preliminary data.</text>
</comment>
<dbReference type="AlphaFoldDB" id="A0A9D4KT63"/>
<sequence length="274" mass="30950">MPSKQKQNTNNKQSSTKKKKGKKRNLSTPDGGAEQPGKRVVAHEPSPSASSMSSTAQCHQNFQSVNPMQSPNQVSYNMSNMAALNAYQTSSGAFYSPQPQQVQYHQMQPMHQSAQQTVLQGQGTTQTFNDNLSQILDRLNSVDARLSKLDTIQSQLSELNKKMSSIVARVISLETASKEMHTRMSNIEDHREFDSKQCEDIKSKQCFLESELKAERDRIRKLESEIQKSNSVQEEINDLKSRSMRNNLMFLAFLNALHQNRDAQKIVQNHSTTS</sequence>
<feature type="compositionally biased region" description="Basic residues" evidence="2">
    <location>
        <begin position="15"/>
        <end position="25"/>
    </location>
</feature>
<feature type="coiled-coil region" evidence="1">
    <location>
        <begin position="212"/>
        <end position="242"/>
    </location>
</feature>
<accession>A0A9D4KT63</accession>